<evidence type="ECO:0000313" key="4">
    <source>
        <dbReference type="EMBL" id="CAD1825727.1"/>
    </source>
</evidence>
<evidence type="ECO:0000256" key="3">
    <source>
        <dbReference type="SAM" id="Phobius"/>
    </source>
</evidence>
<evidence type="ECO:0000256" key="1">
    <source>
        <dbReference type="ARBA" id="ARBA00022857"/>
    </source>
</evidence>
<accession>A0A6V7P4K5</accession>
<dbReference type="PANTHER" id="PTHR42898:SF6">
    <property type="entry name" value="NADP-DEPENDENT MANNITOL DEHYDROGENASE"/>
    <property type="match status" value="1"/>
</dbReference>
<dbReference type="InterPro" id="IPR036291">
    <property type="entry name" value="NAD(P)-bd_dom_sf"/>
</dbReference>
<name>A0A6V7P4K5_ANACO</name>
<dbReference type="InterPro" id="IPR002347">
    <property type="entry name" value="SDR_fam"/>
</dbReference>
<feature type="transmembrane region" description="Helical" evidence="3">
    <location>
        <begin position="27"/>
        <end position="47"/>
    </location>
</feature>
<evidence type="ECO:0000256" key="2">
    <source>
        <dbReference type="ARBA" id="ARBA00023002"/>
    </source>
</evidence>
<keyword evidence="3" id="KW-0472">Membrane</keyword>
<organism evidence="4">
    <name type="scientific">Ananas comosus var. bracteatus</name>
    <name type="common">red pineapple</name>
    <dbReference type="NCBI Taxonomy" id="296719"/>
    <lineage>
        <taxon>Eukaryota</taxon>
        <taxon>Viridiplantae</taxon>
        <taxon>Streptophyta</taxon>
        <taxon>Embryophyta</taxon>
        <taxon>Tracheophyta</taxon>
        <taxon>Spermatophyta</taxon>
        <taxon>Magnoliopsida</taxon>
        <taxon>Liliopsida</taxon>
        <taxon>Poales</taxon>
        <taxon>Bromeliaceae</taxon>
        <taxon>Bromelioideae</taxon>
        <taxon>Ananas</taxon>
    </lineage>
</organism>
<sequence length="137" mass="14729">MAINLESVFNLSQLGHPLLKVSRMGNIVFISSIAGVVVITNISIYLATKHTSSNSKQNLAIVQVEASCGAAMAPSATAMKKDWNPILLELGIELLDLKPSATCSLFRSLVMSPSNMPTTSLTMSHMHSISLSKQWCP</sequence>
<keyword evidence="1" id="KW-0521">NADP</keyword>
<dbReference type="InterPro" id="IPR045000">
    <property type="entry name" value="TR"/>
</dbReference>
<protein>
    <submittedName>
        <fullName evidence="4">Uncharacterized protein</fullName>
    </submittedName>
</protein>
<dbReference type="AlphaFoldDB" id="A0A6V7P4K5"/>
<reference evidence="4" key="1">
    <citation type="submission" date="2020-07" db="EMBL/GenBank/DDBJ databases">
        <authorList>
            <person name="Lin J."/>
        </authorList>
    </citation>
    <scope>NUCLEOTIDE SEQUENCE</scope>
</reference>
<keyword evidence="3" id="KW-0812">Transmembrane</keyword>
<dbReference type="Pfam" id="PF00106">
    <property type="entry name" value="adh_short"/>
    <property type="match status" value="1"/>
</dbReference>
<dbReference type="EMBL" id="LR862145">
    <property type="protein sequence ID" value="CAD1825727.1"/>
    <property type="molecule type" value="Genomic_DNA"/>
</dbReference>
<dbReference type="Gene3D" id="3.40.50.720">
    <property type="entry name" value="NAD(P)-binding Rossmann-like Domain"/>
    <property type="match status" value="1"/>
</dbReference>
<keyword evidence="3" id="KW-1133">Transmembrane helix</keyword>
<keyword evidence="2" id="KW-0560">Oxidoreductase</keyword>
<dbReference type="SUPFAM" id="SSF51735">
    <property type="entry name" value="NAD(P)-binding Rossmann-fold domains"/>
    <property type="match status" value="1"/>
</dbReference>
<dbReference type="GO" id="GO:0016491">
    <property type="term" value="F:oxidoreductase activity"/>
    <property type="evidence" value="ECO:0007669"/>
    <property type="project" value="UniProtKB-KW"/>
</dbReference>
<dbReference type="PANTHER" id="PTHR42898">
    <property type="entry name" value="TROPINONE REDUCTASE"/>
    <property type="match status" value="1"/>
</dbReference>
<gene>
    <name evidence="4" type="ORF">CB5_LOCUS8938</name>
</gene>
<proteinExistence type="predicted"/>